<dbReference type="AlphaFoldDB" id="A0A317VW79"/>
<protein>
    <submittedName>
        <fullName evidence="1">Uncharacterized protein</fullName>
    </submittedName>
</protein>
<evidence type="ECO:0000313" key="2">
    <source>
        <dbReference type="Proteomes" id="UP000246702"/>
    </source>
</evidence>
<gene>
    <name evidence="1" type="ORF">BO94DRAFT_604425</name>
</gene>
<dbReference type="Proteomes" id="UP000246702">
    <property type="component" value="Unassembled WGS sequence"/>
</dbReference>
<reference evidence="1 2" key="1">
    <citation type="submission" date="2016-12" db="EMBL/GenBank/DDBJ databases">
        <title>The genomes of Aspergillus section Nigri reveals drivers in fungal speciation.</title>
        <authorList>
            <consortium name="DOE Joint Genome Institute"/>
            <person name="Vesth T.C."/>
            <person name="Nybo J."/>
            <person name="Theobald S."/>
            <person name="Brandl J."/>
            <person name="Frisvad J.C."/>
            <person name="Nielsen K.F."/>
            <person name="Lyhne E.K."/>
            <person name="Kogle M.E."/>
            <person name="Kuo A."/>
            <person name="Riley R."/>
            <person name="Clum A."/>
            <person name="Nolan M."/>
            <person name="Lipzen A."/>
            <person name="Salamov A."/>
            <person name="Henrissat B."/>
            <person name="Wiebenga A."/>
            <person name="De Vries R.P."/>
            <person name="Grigoriev I.V."/>
            <person name="Mortensen U.H."/>
            <person name="Andersen M.R."/>
            <person name="Baker S.E."/>
        </authorList>
    </citation>
    <scope>NUCLEOTIDE SEQUENCE [LARGE SCALE GENOMIC DNA]</scope>
    <source>
        <strain evidence="1 2">CBS 115572</strain>
    </source>
</reference>
<comment type="caution">
    <text evidence="1">The sequence shown here is derived from an EMBL/GenBank/DDBJ whole genome shotgun (WGS) entry which is preliminary data.</text>
</comment>
<name>A0A317VW79_9EURO</name>
<proteinExistence type="predicted"/>
<sequence>MKSIYPSGDLPEKEIAVVLVSKFDSSHGTTDEVSGLKRVDVFHPFDSVIVGAREEERGHIALLCRTYCDTWVGYIIGLGFAGEVLRYSWGGKDVGFIGLSRTSKCAAGGRLILQEAPFSLAKPVYIPSSLVDLQVD</sequence>
<organism evidence="1 2">
    <name type="scientific">Aspergillus sclerotioniger CBS 115572</name>
    <dbReference type="NCBI Taxonomy" id="1450535"/>
    <lineage>
        <taxon>Eukaryota</taxon>
        <taxon>Fungi</taxon>
        <taxon>Dikarya</taxon>
        <taxon>Ascomycota</taxon>
        <taxon>Pezizomycotina</taxon>
        <taxon>Eurotiomycetes</taxon>
        <taxon>Eurotiomycetidae</taxon>
        <taxon>Eurotiales</taxon>
        <taxon>Aspergillaceae</taxon>
        <taxon>Aspergillus</taxon>
        <taxon>Aspergillus subgen. Circumdati</taxon>
    </lineage>
</organism>
<accession>A0A317VW79</accession>
<evidence type="ECO:0000313" key="1">
    <source>
        <dbReference type="EMBL" id="PWY77242.1"/>
    </source>
</evidence>
<dbReference type="GeneID" id="37118603"/>
<dbReference type="RefSeq" id="XP_025464429.1">
    <property type="nucleotide sequence ID" value="XM_025616460.1"/>
</dbReference>
<keyword evidence="2" id="KW-1185">Reference proteome</keyword>
<dbReference type="EMBL" id="MSFK01000026">
    <property type="protein sequence ID" value="PWY77242.1"/>
    <property type="molecule type" value="Genomic_DNA"/>
</dbReference>